<reference evidence="2" key="1">
    <citation type="submission" date="2021-02" db="EMBL/GenBank/DDBJ databases">
        <authorList>
            <person name="Nowell W R."/>
        </authorList>
    </citation>
    <scope>NUCLEOTIDE SEQUENCE</scope>
    <source>
        <strain evidence="2">Ploen Becks lab</strain>
    </source>
</reference>
<evidence type="ECO:0000313" key="3">
    <source>
        <dbReference type="Proteomes" id="UP000663879"/>
    </source>
</evidence>
<gene>
    <name evidence="2" type="ORF">OXX778_LOCUS9212</name>
</gene>
<proteinExistence type="predicted"/>
<name>A0A813W6C1_9BILA</name>
<dbReference type="AlphaFoldDB" id="A0A813W6C1"/>
<dbReference type="PROSITE" id="PS50096">
    <property type="entry name" value="IQ"/>
    <property type="match status" value="1"/>
</dbReference>
<dbReference type="EMBL" id="CAJNOC010001341">
    <property type="protein sequence ID" value="CAF0856331.1"/>
    <property type="molecule type" value="Genomic_DNA"/>
</dbReference>
<dbReference type="Pfam" id="PF00612">
    <property type="entry name" value="IQ"/>
    <property type="match status" value="1"/>
</dbReference>
<feature type="compositionally biased region" description="Polar residues" evidence="1">
    <location>
        <begin position="74"/>
        <end position="94"/>
    </location>
</feature>
<feature type="compositionally biased region" description="Low complexity" evidence="1">
    <location>
        <begin position="20"/>
        <end position="32"/>
    </location>
</feature>
<sequence>MIYESFLKYKKYDYDDDNRNQSYNNNLNQSNLKEQQSHRSKNSLNIDLYADDKDFNNTINKNEQNDKSSRLDVSPNTQTKSLNQIDYNEKSNQPIHKDENLTDEEAALRIQSFYRGFKTREDLRKKSVN</sequence>
<keyword evidence="3" id="KW-1185">Reference proteome</keyword>
<accession>A0A813W6C1</accession>
<protein>
    <submittedName>
        <fullName evidence="2">Uncharacterized protein</fullName>
    </submittedName>
</protein>
<evidence type="ECO:0000313" key="2">
    <source>
        <dbReference type="EMBL" id="CAF0856331.1"/>
    </source>
</evidence>
<dbReference type="CDD" id="cd23767">
    <property type="entry name" value="IQCD"/>
    <property type="match status" value="1"/>
</dbReference>
<organism evidence="2 3">
    <name type="scientific">Brachionus calyciflorus</name>
    <dbReference type="NCBI Taxonomy" id="104777"/>
    <lineage>
        <taxon>Eukaryota</taxon>
        <taxon>Metazoa</taxon>
        <taxon>Spiralia</taxon>
        <taxon>Gnathifera</taxon>
        <taxon>Rotifera</taxon>
        <taxon>Eurotatoria</taxon>
        <taxon>Monogononta</taxon>
        <taxon>Pseudotrocha</taxon>
        <taxon>Ploima</taxon>
        <taxon>Brachionidae</taxon>
        <taxon>Brachionus</taxon>
    </lineage>
</organism>
<evidence type="ECO:0000256" key="1">
    <source>
        <dbReference type="SAM" id="MobiDB-lite"/>
    </source>
</evidence>
<feature type="region of interest" description="Disordered" evidence="1">
    <location>
        <begin position="14"/>
        <end position="97"/>
    </location>
</feature>
<comment type="caution">
    <text evidence="2">The sequence shown here is derived from an EMBL/GenBank/DDBJ whole genome shotgun (WGS) entry which is preliminary data.</text>
</comment>
<dbReference type="Proteomes" id="UP000663879">
    <property type="component" value="Unassembled WGS sequence"/>
</dbReference>
<dbReference type="InterPro" id="IPR000048">
    <property type="entry name" value="IQ_motif_EF-hand-BS"/>
</dbReference>